<dbReference type="InterPro" id="IPR006119">
    <property type="entry name" value="Resolv_N"/>
</dbReference>
<reference evidence="2" key="1">
    <citation type="journal article" date="2014" name="Int. J. Syst. Evol. Microbiol.">
        <title>Complete genome sequence of Corynebacterium casei LMG S-19264T (=DSM 44701T), isolated from a smear-ripened cheese.</title>
        <authorList>
            <consortium name="US DOE Joint Genome Institute (JGI-PGF)"/>
            <person name="Walter F."/>
            <person name="Albersmeier A."/>
            <person name="Kalinowski J."/>
            <person name="Ruckert C."/>
        </authorList>
    </citation>
    <scope>NUCLEOTIDE SEQUENCE</scope>
    <source>
        <strain evidence="2">CGMCC 4.7368</strain>
    </source>
</reference>
<comment type="caution">
    <text evidence="2">The sequence shown here is derived from an EMBL/GenBank/DDBJ whole genome shotgun (WGS) entry which is preliminary data.</text>
</comment>
<organism evidence="2 3">
    <name type="scientific">Nonomuraea cavernae</name>
    <dbReference type="NCBI Taxonomy" id="2045107"/>
    <lineage>
        <taxon>Bacteria</taxon>
        <taxon>Bacillati</taxon>
        <taxon>Actinomycetota</taxon>
        <taxon>Actinomycetes</taxon>
        <taxon>Streptosporangiales</taxon>
        <taxon>Streptosporangiaceae</taxon>
        <taxon>Nonomuraea</taxon>
    </lineage>
</organism>
<evidence type="ECO:0000259" key="1">
    <source>
        <dbReference type="PROSITE" id="PS51736"/>
    </source>
</evidence>
<dbReference type="AlphaFoldDB" id="A0A917ZCA5"/>
<accession>A0A917ZCA5</accession>
<proteinExistence type="predicted"/>
<protein>
    <recommendedName>
        <fullName evidence="1">Resolvase/invertase-type recombinase catalytic domain-containing protein</fullName>
    </recommendedName>
</protein>
<reference evidence="2" key="2">
    <citation type="submission" date="2020-09" db="EMBL/GenBank/DDBJ databases">
        <authorList>
            <person name="Sun Q."/>
            <person name="Zhou Y."/>
        </authorList>
    </citation>
    <scope>NUCLEOTIDE SEQUENCE</scope>
    <source>
        <strain evidence="2">CGMCC 4.7368</strain>
    </source>
</reference>
<sequence length="66" mass="6954">MRAELEVRTPPTHGAGHAWQAGPAVQTVPAAAARPTRVGYARCSIAQQELQSQLDALAEAGCEPIF</sequence>
<dbReference type="PROSITE" id="PS51736">
    <property type="entry name" value="RECOMBINASES_3"/>
    <property type="match status" value="1"/>
</dbReference>
<feature type="domain" description="Resolvase/invertase-type recombinase catalytic" evidence="1">
    <location>
        <begin position="36"/>
        <end position="66"/>
    </location>
</feature>
<evidence type="ECO:0000313" key="3">
    <source>
        <dbReference type="Proteomes" id="UP000646523"/>
    </source>
</evidence>
<dbReference type="GO" id="GO:0003677">
    <property type="term" value="F:DNA binding"/>
    <property type="evidence" value="ECO:0007669"/>
    <property type="project" value="InterPro"/>
</dbReference>
<gene>
    <name evidence="2" type="ORF">GCM10012289_62200</name>
</gene>
<dbReference type="EMBL" id="BMNH01000027">
    <property type="protein sequence ID" value="GGO78973.1"/>
    <property type="molecule type" value="Genomic_DNA"/>
</dbReference>
<evidence type="ECO:0000313" key="2">
    <source>
        <dbReference type="EMBL" id="GGO78973.1"/>
    </source>
</evidence>
<dbReference type="RefSeq" id="WP_189127771.1">
    <property type="nucleotide sequence ID" value="NZ_BMNH01000027.1"/>
</dbReference>
<keyword evidence="3" id="KW-1185">Reference proteome</keyword>
<name>A0A917ZCA5_9ACTN</name>
<dbReference type="Proteomes" id="UP000646523">
    <property type="component" value="Unassembled WGS sequence"/>
</dbReference>
<dbReference type="GO" id="GO:0000150">
    <property type="term" value="F:DNA strand exchange activity"/>
    <property type="evidence" value="ECO:0007669"/>
    <property type="project" value="InterPro"/>
</dbReference>